<sequence length="141" mass="16218">MTAKLKITSISIGGIRQVDIQKAYDLVNREFLWRILDFMGFPTAFVRWLQSMYSVGKMSILNVSEVAGVGTSLFNEKLIVRAFGDDVTIFISYDKDFTRAGQFLDLFYQWTKARMNKEKQKPLYSLEQIQSAISTPKPMNI</sequence>
<dbReference type="EMBL" id="JAOYFB010000038">
    <property type="protein sequence ID" value="KAK4028133.1"/>
    <property type="molecule type" value="Genomic_DNA"/>
</dbReference>
<comment type="caution">
    <text evidence="1">The sequence shown here is derived from an EMBL/GenBank/DDBJ whole genome shotgun (WGS) entry which is preliminary data.</text>
</comment>
<protein>
    <recommendedName>
        <fullName evidence="3">Reverse transcriptase domain-containing protein</fullName>
    </recommendedName>
</protein>
<keyword evidence="2" id="KW-1185">Reference proteome</keyword>
<evidence type="ECO:0008006" key="3">
    <source>
        <dbReference type="Google" id="ProtNLM"/>
    </source>
</evidence>
<reference evidence="1 2" key="1">
    <citation type="journal article" date="2023" name="Nucleic Acids Res.">
        <title>The hologenome of Daphnia magna reveals possible DNA methylation and microbiome-mediated evolution of the host genome.</title>
        <authorList>
            <person name="Chaturvedi A."/>
            <person name="Li X."/>
            <person name="Dhandapani V."/>
            <person name="Marshall H."/>
            <person name="Kissane S."/>
            <person name="Cuenca-Cambronero M."/>
            <person name="Asole G."/>
            <person name="Calvet F."/>
            <person name="Ruiz-Romero M."/>
            <person name="Marangio P."/>
            <person name="Guigo R."/>
            <person name="Rago D."/>
            <person name="Mirbahai L."/>
            <person name="Eastwood N."/>
            <person name="Colbourne J.K."/>
            <person name="Zhou J."/>
            <person name="Mallon E."/>
            <person name="Orsini L."/>
        </authorList>
    </citation>
    <scope>NUCLEOTIDE SEQUENCE [LARGE SCALE GENOMIC DNA]</scope>
    <source>
        <strain evidence="1">LRV0_1</strain>
    </source>
</reference>
<accession>A0ABR0ASM8</accession>
<name>A0ABR0ASM8_9CRUS</name>
<evidence type="ECO:0000313" key="1">
    <source>
        <dbReference type="EMBL" id="KAK4028133.1"/>
    </source>
</evidence>
<gene>
    <name evidence="1" type="ORF">OUZ56_017311</name>
</gene>
<dbReference type="Proteomes" id="UP001234178">
    <property type="component" value="Unassembled WGS sequence"/>
</dbReference>
<evidence type="ECO:0000313" key="2">
    <source>
        <dbReference type="Proteomes" id="UP001234178"/>
    </source>
</evidence>
<proteinExistence type="predicted"/>
<organism evidence="1 2">
    <name type="scientific">Daphnia magna</name>
    <dbReference type="NCBI Taxonomy" id="35525"/>
    <lineage>
        <taxon>Eukaryota</taxon>
        <taxon>Metazoa</taxon>
        <taxon>Ecdysozoa</taxon>
        <taxon>Arthropoda</taxon>
        <taxon>Crustacea</taxon>
        <taxon>Branchiopoda</taxon>
        <taxon>Diplostraca</taxon>
        <taxon>Cladocera</taxon>
        <taxon>Anomopoda</taxon>
        <taxon>Daphniidae</taxon>
        <taxon>Daphnia</taxon>
    </lineage>
</organism>